<feature type="chain" id="PRO_5046356524" evidence="1">
    <location>
        <begin position="20"/>
        <end position="259"/>
    </location>
</feature>
<keyword evidence="1" id="KW-0732">Signal</keyword>
<proteinExistence type="predicted"/>
<sequence length="259" mass="27537">MRKFLILAAALSTAALAQAQTLVASYSFQNSLNANQGGAPALTAIDPLGQNSFDTALVNGVNRTVYHWRGDGSDATKQSGLTLDATGLLSNYSNYSVGMTLSFDTIALTGGGWRRLIDFQGRQSDNGFYVNPSQRLEAVEGSTLPAGSTFFTTSVFHQVWLSVAPEAGKQRVKAWLDGQMEFSLLTSVFSLDNAQNPGHLLTFFADNIGASANQEFANGQIASLALYDGATAPVPEPTTALLWLGGAALLVAVRRRPQL</sequence>
<comment type="caution">
    <text evidence="2">The sequence shown here is derived from an EMBL/GenBank/DDBJ whole genome shotgun (WGS) entry which is preliminary data.</text>
</comment>
<dbReference type="InterPro" id="IPR013320">
    <property type="entry name" value="ConA-like_dom_sf"/>
</dbReference>
<name>A0ABV0FY91_9BURK</name>
<dbReference type="SUPFAM" id="SSF49899">
    <property type="entry name" value="Concanavalin A-like lectins/glucanases"/>
    <property type="match status" value="1"/>
</dbReference>
<dbReference type="RefSeq" id="WP_347703708.1">
    <property type="nucleotide sequence ID" value="NZ_JBDPZD010000001.1"/>
</dbReference>
<dbReference type="NCBIfam" id="TIGR02595">
    <property type="entry name" value="PEP_CTERM"/>
    <property type="match status" value="1"/>
</dbReference>
<evidence type="ECO:0000313" key="3">
    <source>
        <dbReference type="Proteomes" id="UP001495147"/>
    </source>
</evidence>
<dbReference type="EMBL" id="JBDPZD010000001">
    <property type="protein sequence ID" value="MEO3690891.1"/>
    <property type="molecule type" value="Genomic_DNA"/>
</dbReference>
<organism evidence="2 3">
    <name type="scientific">Roseateles paludis</name>
    <dbReference type="NCBI Taxonomy" id="3145238"/>
    <lineage>
        <taxon>Bacteria</taxon>
        <taxon>Pseudomonadati</taxon>
        <taxon>Pseudomonadota</taxon>
        <taxon>Betaproteobacteria</taxon>
        <taxon>Burkholderiales</taxon>
        <taxon>Sphaerotilaceae</taxon>
        <taxon>Roseateles</taxon>
    </lineage>
</organism>
<protein>
    <submittedName>
        <fullName evidence="2">PEP-CTERM sorting domain-containing protein</fullName>
    </submittedName>
</protein>
<reference evidence="2 3" key="1">
    <citation type="submission" date="2024-05" db="EMBL/GenBank/DDBJ databases">
        <title>Roseateles sp. DJS-2-20 16S ribosomal RNA gene Genome sequencing and assembly.</title>
        <authorList>
            <person name="Woo H."/>
        </authorList>
    </citation>
    <scope>NUCLEOTIDE SEQUENCE [LARGE SCALE GENOMIC DNA]</scope>
    <source>
        <strain evidence="2 3">DJS-2-20</strain>
    </source>
</reference>
<gene>
    <name evidence="2" type="ORF">ABDJ85_05370</name>
</gene>
<dbReference type="Proteomes" id="UP001495147">
    <property type="component" value="Unassembled WGS sequence"/>
</dbReference>
<accession>A0ABV0FY91</accession>
<dbReference type="InterPro" id="IPR013424">
    <property type="entry name" value="Ice-binding_C"/>
</dbReference>
<evidence type="ECO:0000313" key="2">
    <source>
        <dbReference type="EMBL" id="MEO3690891.1"/>
    </source>
</evidence>
<keyword evidence="3" id="KW-1185">Reference proteome</keyword>
<feature type="signal peptide" evidence="1">
    <location>
        <begin position="1"/>
        <end position="19"/>
    </location>
</feature>
<evidence type="ECO:0000256" key="1">
    <source>
        <dbReference type="SAM" id="SignalP"/>
    </source>
</evidence>
<dbReference type="Gene3D" id="2.60.120.200">
    <property type="match status" value="1"/>
</dbReference>